<organism evidence="3 4">
    <name type="scientific">Zymoseptoria brevis</name>
    <dbReference type="NCBI Taxonomy" id="1047168"/>
    <lineage>
        <taxon>Eukaryota</taxon>
        <taxon>Fungi</taxon>
        <taxon>Dikarya</taxon>
        <taxon>Ascomycota</taxon>
        <taxon>Pezizomycotina</taxon>
        <taxon>Dothideomycetes</taxon>
        <taxon>Dothideomycetidae</taxon>
        <taxon>Mycosphaerellales</taxon>
        <taxon>Mycosphaerellaceae</taxon>
        <taxon>Zymoseptoria</taxon>
    </lineage>
</organism>
<feature type="compositionally biased region" description="Basic and acidic residues" evidence="1">
    <location>
        <begin position="37"/>
        <end position="48"/>
    </location>
</feature>
<proteinExistence type="predicted"/>
<keyword evidence="4" id="KW-1185">Reference proteome</keyword>
<feature type="compositionally biased region" description="Basic and acidic residues" evidence="1">
    <location>
        <begin position="103"/>
        <end position="137"/>
    </location>
</feature>
<feature type="compositionally biased region" description="Gly residues" evidence="1">
    <location>
        <begin position="225"/>
        <end position="241"/>
    </location>
</feature>
<dbReference type="InterPro" id="IPR024771">
    <property type="entry name" value="SUZ"/>
</dbReference>
<gene>
    <name evidence="3" type="ORF">TI39_contig287g00001</name>
</gene>
<evidence type="ECO:0000256" key="1">
    <source>
        <dbReference type="SAM" id="MobiDB-lite"/>
    </source>
</evidence>
<feature type="compositionally biased region" description="Low complexity" evidence="1">
    <location>
        <begin position="147"/>
        <end position="164"/>
    </location>
</feature>
<name>A0A0F4GVW5_9PEZI</name>
<comment type="caution">
    <text evidence="3">The sequence shown here is derived from an EMBL/GenBank/DDBJ whole genome shotgun (WGS) entry which is preliminary data.</text>
</comment>
<accession>A0A0F4GVW5</accession>
<reference evidence="3 4" key="1">
    <citation type="submission" date="2015-03" db="EMBL/GenBank/DDBJ databases">
        <title>RNA-seq based gene annotation and comparative genomics of four Zymoseptoria species reveal species-specific pathogenicity related genes and transposable element activity.</title>
        <authorList>
            <person name="Grandaubert J."/>
            <person name="Bhattacharyya A."/>
            <person name="Stukenbrock E.H."/>
        </authorList>
    </citation>
    <scope>NUCLEOTIDE SEQUENCE [LARGE SCALE GENOMIC DNA]</scope>
    <source>
        <strain evidence="3 4">Zb18110</strain>
    </source>
</reference>
<dbReference type="AlphaFoldDB" id="A0A0F4GVW5"/>
<feature type="domain" description="SUZ" evidence="2">
    <location>
        <begin position="61"/>
        <end position="142"/>
    </location>
</feature>
<dbReference type="Proteomes" id="UP000033647">
    <property type="component" value="Unassembled WGS sequence"/>
</dbReference>
<dbReference type="PROSITE" id="PS51673">
    <property type="entry name" value="SUZ"/>
    <property type="match status" value="1"/>
</dbReference>
<evidence type="ECO:0000313" key="3">
    <source>
        <dbReference type="EMBL" id="KJY01565.1"/>
    </source>
</evidence>
<protein>
    <recommendedName>
        <fullName evidence="2">SUZ domain-containing protein</fullName>
    </recommendedName>
</protein>
<feature type="region of interest" description="Disordered" evidence="1">
    <location>
        <begin position="20"/>
        <end position="58"/>
    </location>
</feature>
<feature type="compositionally biased region" description="Low complexity" evidence="1">
    <location>
        <begin position="174"/>
        <end position="190"/>
    </location>
</feature>
<evidence type="ECO:0000259" key="2">
    <source>
        <dbReference type="PROSITE" id="PS51673"/>
    </source>
</evidence>
<dbReference type="STRING" id="1047168.A0A0F4GVW5"/>
<feature type="region of interest" description="Disordered" evidence="1">
    <location>
        <begin position="78"/>
        <end position="241"/>
    </location>
</feature>
<feature type="compositionally biased region" description="Basic and acidic residues" evidence="1">
    <location>
        <begin position="196"/>
        <end position="216"/>
    </location>
</feature>
<evidence type="ECO:0000313" key="4">
    <source>
        <dbReference type="Proteomes" id="UP000033647"/>
    </source>
</evidence>
<sequence length="241" mass="26902">MSKKAAIPDAWDDDWVKAADKPDTQQSSQDSIAVKLSKAERRAQHAEQQKQLWDTAENPGRFHWLETQGVVPLKQEFAAPVTLLSRKPPTIAKREDDEDSEEEARKKREASMEERQRKAELERKEKQKRYAEARERIMGTSSPAQASNSRDSSQGRNNQRQRGGNKAGARRSQPDSPAEPSPSATSSSQQLFDPDDMGRRLMTKREASSTLRDDMPVRQPRGPEIGRGGFGFAGRGGSTAS</sequence>
<dbReference type="EMBL" id="LAFY01000279">
    <property type="protein sequence ID" value="KJY01565.1"/>
    <property type="molecule type" value="Genomic_DNA"/>
</dbReference>
<dbReference type="OrthoDB" id="5422283at2759"/>